<feature type="compositionally biased region" description="Basic and acidic residues" evidence="1">
    <location>
        <begin position="261"/>
        <end position="284"/>
    </location>
</feature>
<accession>A0ABN8J4Q3</accession>
<dbReference type="EMBL" id="OW152819">
    <property type="protein sequence ID" value="CAH2073344.1"/>
    <property type="molecule type" value="Genomic_DNA"/>
</dbReference>
<name>A0ABN8J4Q3_9NEOP</name>
<dbReference type="Proteomes" id="UP000837857">
    <property type="component" value="Chromosome 7"/>
</dbReference>
<evidence type="ECO:0000313" key="3">
    <source>
        <dbReference type="Proteomes" id="UP000837857"/>
    </source>
</evidence>
<keyword evidence="3" id="KW-1185">Reference proteome</keyword>
<feature type="compositionally biased region" description="Low complexity" evidence="1">
    <location>
        <begin position="144"/>
        <end position="160"/>
    </location>
</feature>
<protein>
    <submittedName>
        <fullName evidence="2">Uncharacterized protein</fullName>
    </submittedName>
</protein>
<feature type="compositionally biased region" description="Low complexity" evidence="1">
    <location>
        <begin position="301"/>
        <end position="316"/>
    </location>
</feature>
<reference evidence="2" key="1">
    <citation type="submission" date="2022-03" db="EMBL/GenBank/DDBJ databases">
        <authorList>
            <person name="Martin H S."/>
        </authorList>
    </citation>
    <scope>NUCLEOTIDE SEQUENCE</scope>
</reference>
<evidence type="ECO:0000256" key="1">
    <source>
        <dbReference type="SAM" id="MobiDB-lite"/>
    </source>
</evidence>
<gene>
    <name evidence="2" type="ORF">IPOD504_LOCUS15596</name>
</gene>
<evidence type="ECO:0000313" key="2">
    <source>
        <dbReference type="EMBL" id="CAH2073344.1"/>
    </source>
</evidence>
<feature type="non-terminal residue" evidence="2">
    <location>
        <position position="375"/>
    </location>
</feature>
<feature type="compositionally biased region" description="Polar residues" evidence="1">
    <location>
        <begin position="219"/>
        <end position="229"/>
    </location>
</feature>
<feature type="compositionally biased region" description="Pro residues" evidence="1">
    <location>
        <begin position="246"/>
        <end position="258"/>
    </location>
</feature>
<feature type="region of interest" description="Disordered" evidence="1">
    <location>
        <begin position="103"/>
        <end position="322"/>
    </location>
</feature>
<organism evidence="2 3">
    <name type="scientific">Iphiclides podalirius</name>
    <name type="common">scarce swallowtail</name>
    <dbReference type="NCBI Taxonomy" id="110791"/>
    <lineage>
        <taxon>Eukaryota</taxon>
        <taxon>Metazoa</taxon>
        <taxon>Ecdysozoa</taxon>
        <taxon>Arthropoda</taxon>
        <taxon>Hexapoda</taxon>
        <taxon>Insecta</taxon>
        <taxon>Pterygota</taxon>
        <taxon>Neoptera</taxon>
        <taxon>Endopterygota</taxon>
        <taxon>Lepidoptera</taxon>
        <taxon>Glossata</taxon>
        <taxon>Ditrysia</taxon>
        <taxon>Papilionoidea</taxon>
        <taxon>Papilionidae</taxon>
        <taxon>Papilioninae</taxon>
        <taxon>Iphiclides</taxon>
    </lineage>
</organism>
<sequence>MINDDNQSASENRVIEIWRYTEQLLSVIQAMRLDPRNKVQYSASEDQKEIPLLRKFPSVDLAKCLQEASKPSVTNTPITAPASAINLKTDENDVQYVTNYVSRRKRGKKARPAETAAAPNVKVGETVTPAPNGRPAASRDPSRVSRASVATSRASSRASVFDSSREEMEVITASENDEPVTELEVAGPSSRPSSDDDGFTVVEGRKRRKAESGGLAKKQATNPTPQGRQNPRAKKQVPMDTSAPSAPAPKAPKAPPPVIIQDKEKWQTPRAESARFKTVAEGRLRGLPPAQPSSRNHLPQSITTPQPAIPAPSAQSGQQGGIDSDISLVCELAEKIDLAEISTLAYKIRSAKNIQERIRALADHAAVVEALKSAR</sequence>
<proteinExistence type="predicted"/>